<dbReference type="Proteomes" id="UP000478571">
    <property type="component" value="Unassembled WGS sequence"/>
</dbReference>
<reference evidence="1 2" key="1">
    <citation type="submission" date="2020-01" db="EMBL/GenBank/DDBJ databases">
        <title>Draft Genome Sequence of Vibrio sp. strain OCN044, Isolated from a Healthy Coral at Palmyra Atoll.</title>
        <authorList>
            <person name="Videau P."/>
            <person name="Loughran R."/>
            <person name="Esquivel A."/>
            <person name="Deadmond M."/>
            <person name="Paddock B.E."/>
            <person name="Saw J.H."/>
            <person name="Ushijima B."/>
        </authorList>
    </citation>
    <scope>NUCLEOTIDE SEQUENCE [LARGE SCALE GENOMIC DNA]</scope>
    <source>
        <strain evidence="1 2">OCN044</strain>
    </source>
</reference>
<accession>A0A6L8M306</accession>
<dbReference type="RefSeq" id="WP_160930550.1">
    <property type="nucleotide sequence ID" value="NZ_WWEU01000004.1"/>
</dbReference>
<dbReference type="AlphaFoldDB" id="A0A6L8M306"/>
<comment type="caution">
    <text evidence="1">The sequence shown here is derived from an EMBL/GenBank/DDBJ whole genome shotgun (WGS) entry which is preliminary data.</text>
</comment>
<evidence type="ECO:0000313" key="2">
    <source>
        <dbReference type="Proteomes" id="UP000478571"/>
    </source>
</evidence>
<keyword evidence="2" id="KW-1185">Reference proteome</keyword>
<dbReference type="PROSITE" id="PS51257">
    <property type="entry name" value="PROKAR_LIPOPROTEIN"/>
    <property type="match status" value="1"/>
</dbReference>
<organism evidence="1 2">
    <name type="scientific">Vibrio tetraodonis subsp. pristinus</name>
    <dbReference type="NCBI Taxonomy" id="2695891"/>
    <lineage>
        <taxon>Bacteria</taxon>
        <taxon>Pseudomonadati</taxon>
        <taxon>Pseudomonadota</taxon>
        <taxon>Gammaproteobacteria</taxon>
        <taxon>Vibrionales</taxon>
        <taxon>Vibrionaceae</taxon>
        <taxon>Vibrio</taxon>
    </lineage>
</organism>
<gene>
    <name evidence="1" type="ORF">GTG28_13220</name>
</gene>
<sequence length="569" mass="62706">MPLNRSIIATSVVAALALSGCGGGSSNNAPQTSEQTSAKQGQFVDAAVEGLYYQAQPSGKSGLTDAQGHYAYEEGDTITFFLGGSEGLRIGSISARPIISPFEVTGNFQKALNLARILQSMDDPNDGAITLPESVKAPSPSMIAALNNVILTDIDSESGLKDELQLDEWKSEEEALQHLNTSLKDLESGSKTALSGWQKGSGKYLRSIEMPISAKNKNRNKKLYIHTDKLLDPEIFNKTHGTSSSTLRLDEQHLTELRGSNDNTISDGYAKLYLTCLKTQGVEAAFSFDTDSNVAKCNDTNQRSDGYDSQFELGGYYDYNLLNPTSTLEKDHPTAWDKLKDNGPLYQCLADKNCSESKLTGFSITQYDDSDKKDGSLMVKDHLSTSYDSVTGVYTQITKRASLSGVHEGRKSESLSFTYLVDGPSAERYVDFVGEWQAAETRPGCADIAKSTFVFDEQGVTVTGKEFSNHCETSEISESITYEELAAMDFWWFNTNGEGNDSKATLAQLNSTIRWCDKDEGNLSSECYDVKYNRWQYAPAGKDWDQGTLYRHTLRRDGSIKSYISMYKK</sequence>
<evidence type="ECO:0000313" key="1">
    <source>
        <dbReference type="EMBL" id="MYM60189.1"/>
    </source>
</evidence>
<proteinExistence type="predicted"/>
<name>A0A6L8M306_9VIBR</name>
<dbReference type="EMBL" id="WWEU01000004">
    <property type="protein sequence ID" value="MYM60189.1"/>
    <property type="molecule type" value="Genomic_DNA"/>
</dbReference>
<evidence type="ECO:0008006" key="3">
    <source>
        <dbReference type="Google" id="ProtNLM"/>
    </source>
</evidence>
<protein>
    <recommendedName>
        <fullName evidence="3">Chromosome partitioning protein ParA</fullName>
    </recommendedName>
</protein>